<evidence type="ECO:0000313" key="1">
    <source>
        <dbReference type="EMBL" id="EOO24620.1"/>
    </source>
</evidence>
<organism evidence="1 2">
    <name type="scientific">Bacillus cereus VD133</name>
    <dbReference type="NCBI Taxonomy" id="1053233"/>
    <lineage>
        <taxon>Bacteria</taxon>
        <taxon>Bacillati</taxon>
        <taxon>Bacillota</taxon>
        <taxon>Bacilli</taxon>
        <taxon>Bacillales</taxon>
        <taxon>Bacillaceae</taxon>
        <taxon>Bacillus</taxon>
        <taxon>Bacillus cereus group</taxon>
    </lineage>
</organism>
<reference evidence="1 2" key="1">
    <citation type="submission" date="2012-12" db="EMBL/GenBank/DDBJ databases">
        <title>The Genome Sequence of Bacillus cereus VD133.</title>
        <authorList>
            <consortium name="The Broad Institute Genome Sequencing Platform"/>
            <consortium name="The Broad Institute Genome Sequencing Center for Infectious Disease"/>
            <person name="Feldgarden M."/>
            <person name="Van der Auwera G.A."/>
            <person name="Mahillon J."/>
            <person name="Duprez V."/>
            <person name="Timmery S."/>
            <person name="Mattelet C."/>
            <person name="Dierick K."/>
            <person name="Sun M."/>
            <person name="Yu Z."/>
            <person name="Zhu L."/>
            <person name="Hu X."/>
            <person name="Shank E.B."/>
            <person name="Swiecicka I."/>
            <person name="Hansen B.M."/>
            <person name="Andrup L."/>
            <person name="Walker B."/>
            <person name="Young S.K."/>
            <person name="Zeng Q."/>
            <person name="Gargeya S."/>
            <person name="Fitzgerald M."/>
            <person name="Haas B."/>
            <person name="Abouelleil A."/>
            <person name="Alvarado L."/>
            <person name="Arachchi H.M."/>
            <person name="Berlin A.M."/>
            <person name="Chapman S.B."/>
            <person name="Dewar J."/>
            <person name="Goldberg J."/>
            <person name="Griggs A."/>
            <person name="Gujja S."/>
            <person name="Hansen M."/>
            <person name="Howarth C."/>
            <person name="Imamovic A."/>
            <person name="Larimer J."/>
            <person name="McCowan C."/>
            <person name="Murphy C."/>
            <person name="Neiman D."/>
            <person name="Pearson M."/>
            <person name="Priest M."/>
            <person name="Roberts A."/>
            <person name="Saif S."/>
            <person name="Shea T."/>
            <person name="Sisk P."/>
            <person name="Sykes S."/>
            <person name="Wortman J."/>
            <person name="Nusbaum C."/>
            <person name="Birren B."/>
        </authorList>
    </citation>
    <scope>NUCLEOTIDE SEQUENCE [LARGE SCALE GENOMIC DNA]</scope>
    <source>
        <strain evidence="1 2">VD133</strain>
    </source>
</reference>
<dbReference type="AlphaFoldDB" id="A0A9W5PJX2"/>
<name>A0A9W5PJX2_BACCE</name>
<accession>A0A9W5PJX2</accession>
<dbReference type="Proteomes" id="UP000014018">
    <property type="component" value="Unassembled WGS sequence"/>
</dbReference>
<comment type="caution">
    <text evidence="1">The sequence shown here is derived from an EMBL/GenBank/DDBJ whole genome shotgun (WGS) entry which is preliminary data.</text>
</comment>
<protein>
    <recommendedName>
        <fullName evidence="3">DUF2653 family protein</fullName>
    </recommendedName>
</protein>
<dbReference type="EMBL" id="AHFB01000161">
    <property type="protein sequence ID" value="EOO24620.1"/>
    <property type="molecule type" value="Genomic_DNA"/>
</dbReference>
<gene>
    <name evidence="1" type="ORF">IIU_06686</name>
</gene>
<dbReference type="Pfam" id="PF10850">
    <property type="entry name" value="DUF2653"/>
    <property type="match status" value="1"/>
</dbReference>
<proteinExistence type="predicted"/>
<dbReference type="InterPro" id="IPR020516">
    <property type="entry name" value="Uncharacterised_YxcD"/>
</dbReference>
<dbReference type="RefSeq" id="WP_016110386.1">
    <property type="nucleotide sequence ID" value="NZ_KB976174.1"/>
</dbReference>
<evidence type="ECO:0000313" key="2">
    <source>
        <dbReference type="Proteomes" id="UP000014018"/>
    </source>
</evidence>
<sequence>MKIFFTEQDVVDAVCVHAAAIHAYRPEQIDVDLQFHPKKGFSASARLPYRTVELVEQELIDAITFYLREYHNFIPENLRIDLQFHEQTGFSADINVP</sequence>
<evidence type="ECO:0008006" key="3">
    <source>
        <dbReference type="Google" id="ProtNLM"/>
    </source>
</evidence>